<feature type="compositionally biased region" description="Basic and acidic residues" evidence="2">
    <location>
        <begin position="730"/>
        <end position="749"/>
    </location>
</feature>
<keyword evidence="1" id="KW-0862">Zinc</keyword>
<dbReference type="InterPro" id="IPR000477">
    <property type="entry name" value="RT_dom"/>
</dbReference>
<evidence type="ECO:0000256" key="2">
    <source>
        <dbReference type="SAM" id="MobiDB-lite"/>
    </source>
</evidence>
<keyword evidence="6" id="KW-1185">Reference proteome</keyword>
<protein>
    <recommendedName>
        <fullName evidence="7">CCHC-type domain-containing protein</fullName>
    </recommendedName>
</protein>
<feature type="compositionally biased region" description="Low complexity" evidence="2">
    <location>
        <begin position="715"/>
        <end position="727"/>
    </location>
</feature>
<feature type="domain" description="Reverse transcriptase" evidence="4">
    <location>
        <begin position="1"/>
        <end position="208"/>
    </location>
</feature>
<dbReference type="Proteomes" id="UP000479190">
    <property type="component" value="Unassembled WGS sequence"/>
</dbReference>
<dbReference type="PROSITE" id="PS50158">
    <property type="entry name" value="ZF_CCHC"/>
    <property type="match status" value="1"/>
</dbReference>
<feature type="domain" description="CCHC-type" evidence="3">
    <location>
        <begin position="941"/>
        <end position="956"/>
    </location>
</feature>
<dbReference type="GO" id="GO:0003676">
    <property type="term" value="F:nucleic acid binding"/>
    <property type="evidence" value="ECO:0007669"/>
    <property type="project" value="InterPro"/>
</dbReference>
<dbReference type="InterPro" id="IPR036875">
    <property type="entry name" value="Znf_CCHC_sf"/>
</dbReference>
<evidence type="ECO:0000259" key="4">
    <source>
        <dbReference type="PROSITE" id="PS50878"/>
    </source>
</evidence>
<sequence length="982" mass="108263">MVAYLESNSLLSKMQSGFRSGYSTQTALLRVVGDLRRAVEDGHVAIIVLFDFKCAFDTLDHTVLLRRLRALGFTADALRFVHSYLGGREQAVADSSGPASAFMPSTSGVPQGSSPAPILQHSIAAYLTQHVVTGLVVMAKHLWHAENHLNAAVAQVREALLRLGLATADQKTEVLLLTSRKRMESITITVGDCYIESAPHIRYLGVHIDARLRFDVHLAKVCEKATNVAGALSRIMPRTGGPRSSRRKLYANVVDSVLLYGAPIWSSATETQAYWCQAESIHRRACLRIISGRPHLSHEATYVLASIPPLALLADERTRLYHRRHDDAGRDDERQETLRRWQVKWEQSTKGRWTHRLIPHIKGWVERRHGEMSYHLTQLLTGHGYFKHHSQRYDNNASARCPVCPDATENVEHVFFHCTRFEREREEAQMRLSERIEPENIVRFMLRDLAGCKGTAQLRRDVVNAELKEIQDHASNCILNDDAINIGIFRQALRYVMRTDHRPPRDIYDTYALIALSAVGSRPLTGNAHTISARPAATGMTAMLAGLLDLQALSKSSEPLQNTPMSAWLRSSQMLVSGNGDAAALTRRKSGGNHKKDSGGSSNGQGCLDPFSAGVLHRWPRREDGQAGGPHPGPCRLRQIEDETCDPAAEILFLPHPGLLGSEEDHEVLQGTLLAGGRGGRLHSVLEEEQATRSIAARGHCDGEARHWTRIRTNTTSTATTTPYAARKPSGRERSTRRHEALQAEEVERGPQPLRPRQRRVCLRPDAVVVKATGTTTYADILRRLYAESAIQGTVGRAVQSIRRSASGAMVLQLRKGVQNASALGTELDGVLEDAATASALSHKTPLEIREIRTALCQQLGAANLDPDAVRSLRKAYAGTQTAVIDLPDELSAKAIKLGHLRVGWVSCRVRERAEASRCFRGWEFDHLAARCVGPDPSKLCYRCGQDGHRAKACENASVCLLCHGPDASGHATISPSCPMAK</sequence>
<dbReference type="PANTHER" id="PTHR33332">
    <property type="entry name" value="REVERSE TRANSCRIPTASE DOMAIN-CONTAINING PROTEIN"/>
    <property type="match status" value="1"/>
</dbReference>
<proteinExistence type="predicted"/>
<feature type="region of interest" description="Disordered" evidence="2">
    <location>
        <begin position="584"/>
        <end position="607"/>
    </location>
</feature>
<feature type="region of interest" description="Disordered" evidence="2">
    <location>
        <begin position="715"/>
        <end position="751"/>
    </location>
</feature>
<dbReference type="PROSITE" id="PS50878">
    <property type="entry name" value="RT_POL"/>
    <property type="match status" value="1"/>
</dbReference>
<dbReference type="OrthoDB" id="7699172at2759"/>
<evidence type="ECO:0008006" key="7">
    <source>
        <dbReference type="Google" id="ProtNLM"/>
    </source>
</evidence>
<gene>
    <name evidence="5" type="ORF">TBRA_LOCUS13462</name>
</gene>
<name>A0A6H5IWC8_9HYME</name>
<dbReference type="GO" id="GO:0008270">
    <property type="term" value="F:zinc ion binding"/>
    <property type="evidence" value="ECO:0007669"/>
    <property type="project" value="UniProtKB-KW"/>
</dbReference>
<keyword evidence="1" id="KW-0863">Zinc-finger</keyword>
<dbReference type="Gene3D" id="4.10.60.10">
    <property type="entry name" value="Zinc finger, CCHC-type"/>
    <property type="match status" value="1"/>
</dbReference>
<dbReference type="EMBL" id="CADCXV010001130">
    <property type="protein sequence ID" value="CAB0041810.1"/>
    <property type="molecule type" value="Genomic_DNA"/>
</dbReference>
<dbReference type="SUPFAM" id="SSF57756">
    <property type="entry name" value="Retrovirus zinc finger-like domains"/>
    <property type="match status" value="1"/>
</dbReference>
<dbReference type="SMART" id="SM00343">
    <property type="entry name" value="ZnF_C2HC"/>
    <property type="match status" value="1"/>
</dbReference>
<evidence type="ECO:0000256" key="1">
    <source>
        <dbReference type="PROSITE-ProRule" id="PRU00047"/>
    </source>
</evidence>
<keyword evidence="1" id="KW-0479">Metal-binding</keyword>
<evidence type="ECO:0000313" key="5">
    <source>
        <dbReference type="EMBL" id="CAB0041810.1"/>
    </source>
</evidence>
<dbReference type="AlphaFoldDB" id="A0A6H5IWC8"/>
<dbReference type="Pfam" id="PF00078">
    <property type="entry name" value="RVT_1"/>
    <property type="match status" value="1"/>
</dbReference>
<accession>A0A6H5IWC8</accession>
<dbReference type="InterPro" id="IPR001878">
    <property type="entry name" value="Znf_CCHC"/>
</dbReference>
<reference evidence="5 6" key="1">
    <citation type="submission" date="2020-02" db="EMBL/GenBank/DDBJ databases">
        <authorList>
            <person name="Ferguson B K."/>
        </authorList>
    </citation>
    <scope>NUCLEOTIDE SEQUENCE [LARGE SCALE GENOMIC DNA]</scope>
</reference>
<organism evidence="5 6">
    <name type="scientific">Trichogramma brassicae</name>
    <dbReference type="NCBI Taxonomy" id="86971"/>
    <lineage>
        <taxon>Eukaryota</taxon>
        <taxon>Metazoa</taxon>
        <taxon>Ecdysozoa</taxon>
        <taxon>Arthropoda</taxon>
        <taxon>Hexapoda</taxon>
        <taxon>Insecta</taxon>
        <taxon>Pterygota</taxon>
        <taxon>Neoptera</taxon>
        <taxon>Endopterygota</taxon>
        <taxon>Hymenoptera</taxon>
        <taxon>Apocrita</taxon>
        <taxon>Proctotrupomorpha</taxon>
        <taxon>Chalcidoidea</taxon>
        <taxon>Trichogrammatidae</taxon>
        <taxon>Trichogramma</taxon>
    </lineage>
</organism>
<evidence type="ECO:0000259" key="3">
    <source>
        <dbReference type="PROSITE" id="PS50158"/>
    </source>
</evidence>
<evidence type="ECO:0000313" key="6">
    <source>
        <dbReference type="Proteomes" id="UP000479190"/>
    </source>
</evidence>